<keyword evidence="2" id="KW-0808">Transferase</keyword>
<feature type="domain" description="Glycosyltransferase 2-like" evidence="1">
    <location>
        <begin position="4"/>
        <end position="189"/>
    </location>
</feature>
<evidence type="ECO:0000313" key="3">
    <source>
        <dbReference type="Proteomes" id="UP000384372"/>
    </source>
</evidence>
<dbReference type="Pfam" id="PF00535">
    <property type="entry name" value="Glycos_transf_2"/>
    <property type="match status" value="1"/>
</dbReference>
<reference evidence="2 3" key="1">
    <citation type="submission" date="2019-09" db="EMBL/GenBank/DDBJ databases">
        <title>Distinct polysaccharide growth profiles of human intestinal Prevotella copri isolates.</title>
        <authorList>
            <person name="Fehlner-Peach H."/>
            <person name="Magnabosco C."/>
            <person name="Raghavan V."/>
            <person name="Scher J.U."/>
            <person name="Tett A."/>
            <person name="Cox L.M."/>
            <person name="Gottsegen C."/>
            <person name="Watters A."/>
            <person name="Wiltshire- Gordon J.D."/>
            <person name="Segata N."/>
            <person name="Bonneau R."/>
            <person name="Littman D.R."/>
        </authorList>
    </citation>
    <scope>NUCLEOTIDE SEQUENCE [LARGE SCALE GENOMIC DNA]</scope>
    <source>
        <strain evidence="3">iAQ1173</strain>
    </source>
</reference>
<keyword evidence="3" id="KW-1185">Reference proteome</keyword>
<dbReference type="EMBL" id="VZAD01000063">
    <property type="protein sequence ID" value="MQP11921.1"/>
    <property type="molecule type" value="Genomic_DNA"/>
</dbReference>
<organism evidence="2 3">
    <name type="scientific">Segatella copri</name>
    <dbReference type="NCBI Taxonomy" id="165179"/>
    <lineage>
        <taxon>Bacteria</taxon>
        <taxon>Pseudomonadati</taxon>
        <taxon>Bacteroidota</taxon>
        <taxon>Bacteroidia</taxon>
        <taxon>Bacteroidales</taxon>
        <taxon>Prevotellaceae</taxon>
        <taxon>Segatella</taxon>
    </lineage>
</organism>
<proteinExistence type="predicted"/>
<dbReference type="SUPFAM" id="SSF53448">
    <property type="entry name" value="Nucleotide-diphospho-sugar transferases"/>
    <property type="match status" value="1"/>
</dbReference>
<protein>
    <submittedName>
        <fullName evidence="2">Glycosyltransferase family 2 protein</fullName>
    </submittedName>
</protein>
<sequence length="401" mass="45463">MKLSVVIVNYNVKNYVEQCLLSLHKALEGIEAEVLLVDNHSVDGSVEYLREHFDWVRIVASRHNLGFARANNLAIRMSHGEYVLLLNPDTIVAEPTLREALAWMDGHADTGSLGVRMLNACGESARESRRGVPTPMVAFWKMIGLCERMPAHHRFGHYYMGYLDWNTPAAIEVVSGAFCMLRREALDKVGLLDEDFFMYGEDIDLSYRVLKGGYRNYYLPSLILHYKGESTQKSSFRYVHVFYEAMLIFFRKHNSGMSLLLTVPISAAIYARASVAAFGMLLSKLRKSLGFTPRREASPRYLFLGSQQMLDDCRSLSMENGLDAQFVLADAQTMPDGHLSVSVQAMLQGMGKSVVNIVYDADSYDYQHIFGLFMQQPQRQWRIGTYHAATHKIVTDRDVIS</sequence>
<dbReference type="InterPro" id="IPR001173">
    <property type="entry name" value="Glyco_trans_2-like"/>
</dbReference>
<evidence type="ECO:0000313" key="2">
    <source>
        <dbReference type="EMBL" id="MQP11921.1"/>
    </source>
</evidence>
<dbReference type="InterPro" id="IPR029044">
    <property type="entry name" value="Nucleotide-diphossugar_trans"/>
</dbReference>
<accession>A0A6A7WC06</accession>
<gene>
    <name evidence="2" type="ORF">F7D20_08130</name>
</gene>
<dbReference type="Proteomes" id="UP000384372">
    <property type="component" value="Unassembled WGS sequence"/>
</dbReference>
<dbReference type="CDD" id="cd04186">
    <property type="entry name" value="GT_2_like_c"/>
    <property type="match status" value="1"/>
</dbReference>
<dbReference type="Gene3D" id="3.90.550.10">
    <property type="entry name" value="Spore Coat Polysaccharide Biosynthesis Protein SpsA, Chain A"/>
    <property type="match status" value="1"/>
</dbReference>
<comment type="caution">
    <text evidence="2">The sequence shown here is derived from an EMBL/GenBank/DDBJ whole genome shotgun (WGS) entry which is preliminary data.</text>
</comment>
<name>A0A6A7WC06_9BACT</name>
<dbReference type="PANTHER" id="PTHR43179:SF7">
    <property type="entry name" value="RHAMNOSYLTRANSFERASE WBBL"/>
    <property type="match status" value="1"/>
</dbReference>
<dbReference type="AlphaFoldDB" id="A0A6A7WC06"/>
<dbReference type="GO" id="GO:0016740">
    <property type="term" value="F:transferase activity"/>
    <property type="evidence" value="ECO:0007669"/>
    <property type="project" value="UniProtKB-KW"/>
</dbReference>
<evidence type="ECO:0000259" key="1">
    <source>
        <dbReference type="Pfam" id="PF00535"/>
    </source>
</evidence>
<dbReference type="RefSeq" id="WP_367383920.1">
    <property type="nucleotide sequence ID" value="NZ_VZAD01000063.1"/>
</dbReference>
<dbReference type="PANTHER" id="PTHR43179">
    <property type="entry name" value="RHAMNOSYLTRANSFERASE WBBL"/>
    <property type="match status" value="1"/>
</dbReference>